<organism evidence="1 2">
    <name type="scientific">Clunio marinus</name>
    <dbReference type="NCBI Taxonomy" id="568069"/>
    <lineage>
        <taxon>Eukaryota</taxon>
        <taxon>Metazoa</taxon>
        <taxon>Ecdysozoa</taxon>
        <taxon>Arthropoda</taxon>
        <taxon>Hexapoda</taxon>
        <taxon>Insecta</taxon>
        <taxon>Pterygota</taxon>
        <taxon>Neoptera</taxon>
        <taxon>Endopterygota</taxon>
        <taxon>Diptera</taxon>
        <taxon>Nematocera</taxon>
        <taxon>Chironomoidea</taxon>
        <taxon>Chironomidae</taxon>
        <taxon>Clunio</taxon>
    </lineage>
</organism>
<sequence length="83" mass="9589">MNMSRRKKFVGFPQHKLLQQQPTDEHKEIVFTNGERLGLVDNLLVSKPCNKALFTYSNLRRDFLVIIVVLSASAFPCERMPIL</sequence>
<proteinExistence type="predicted"/>
<reference evidence="1 2" key="1">
    <citation type="submission" date="2015-04" db="EMBL/GenBank/DDBJ databases">
        <authorList>
            <person name="Syromyatnikov M.Y."/>
            <person name="Popov V.N."/>
        </authorList>
    </citation>
    <scope>NUCLEOTIDE SEQUENCE [LARGE SCALE GENOMIC DNA]</scope>
</reference>
<protein>
    <submittedName>
        <fullName evidence="1">CLUMA_CG011730, isoform A</fullName>
    </submittedName>
</protein>
<evidence type="ECO:0000313" key="2">
    <source>
        <dbReference type="Proteomes" id="UP000183832"/>
    </source>
</evidence>
<keyword evidence="2" id="KW-1185">Reference proteome</keyword>
<dbReference type="EMBL" id="CVRI01000047">
    <property type="protein sequence ID" value="CRK98371.1"/>
    <property type="molecule type" value="Genomic_DNA"/>
</dbReference>
<accession>A0A1J1IDS9</accession>
<dbReference type="AlphaFoldDB" id="A0A1J1IDS9"/>
<gene>
    <name evidence="1" type="ORF">CLUMA_CG011730</name>
</gene>
<evidence type="ECO:0000313" key="1">
    <source>
        <dbReference type="EMBL" id="CRK98371.1"/>
    </source>
</evidence>
<name>A0A1J1IDS9_9DIPT</name>
<dbReference type="Proteomes" id="UP000183832">
    <property type="component" value="Unassembled WGS sequence"/>
</dbReference>